<feature type="transmembrane region" description="Helical" evidence="1">
    <location>
        <begin position="214"/>
        <end position="237"/>
    </location>
</feature>
<keyword evidence="1" id="KW-0812">Transmembrane</keyword>
<feature type="transmembrane region" description="Helical" evidence="1">
    <location>
        <begin position="12"/>
        <end position="36"/>
    </location>
</feature>
<protein>
    <submittedName>
        <fullName evidence="2">Uncharacterized protein</fullName>
    </submittedName>
</protein>
<sequence>MMRYIKLVNFELGRFLKIYLVLVGLTLVLQLLGVFLEANGYLGEVEELVVNGNLTQEQFLHDYGYFSFNDVSRSGWFIVPILFCILTLMIYVFFIWYRDWVGKNTFAYRLLMLPTARINVFYAKATAIFLMVLGLVSLQLVYLPIENSVLRMMVPSDFRIDMTVDQILNGFDNLRVIFPTSLIQFIINYGIGFTAVFVLFTAILFERSFRWKGIILGLIFGAVAVVVFISPILVQAFVLPEFFYPMELFILVVITGLIVLAGTIWTSNFLLNKKIRV</sequence>
<evidence type="ECO:0000313" key="2">
    <source>
        <dbReference type="EMBL" id="MEN2768822.1"/>
    </source>
</evidence>
<keyword evidence="1" id="KW-0472">Membrane</keyword>
<evidence type="ECO:0000313" key="3">
    <source>
        <dbReference type="Proteomes" id="UP001444625"/>
    </source>
</evidence>
<evidence type="ECO:0000256" key="1">
    <source>
        <dbReference type="SAM" id="Phobius"/>
    </source>
</evidence>
<keyword evidence="1" id="KW-1133">Transmembrane helix</keyword>
<dbReference type="Proteomes" id="UP001444625">
    <property type="component" value="Unassembled WGS sequence"/>
</dbReference>
<keyword evidence="3" id="KW-1185">Reference proteome</keyword>
<proteinExistence type="predicted"/>
<reference evidence="2 3" key="1">
    <citation type="submission" date="2024-05" db="EMBL/GenBank/DDBJ databases">
        <authorList>
            <person name="Haq I."/>
            <person name="Ullah Z."/>
            <person name="Ahmad R."/>
            <person name="Li M."/>
            <person name="Tong Y."/>
        </authorList>
    </citation>
    <scope>NUCLEOTIDE SEQUENCE [LARGE SCALE GENOMIC DNA]</scope>
    <source>
        <strain evidence="2 3">16A2E</strain>
    </source>
</reference>
<feature type="transmembrane region" description="Helical" evidence="1">
    <location>
        <begin position="118"/>
        <end position="145"/>
    </location>
</feature>
<comment type="caution">
    <text evidence="2">The sequence shown here is derived from an EMBL/GenBank/DDBJ whole genome shotgun (WGS) entry which is preliminary data.</text>
</comment>
<name>A0ABU9XPP7_9BACI</name>
<gene>
    <name evidence="2" type="ORF">ABC228_16685</name>
</gene>
<dbReference type="EMBL" id="JBDIML010000007">
    <property type="protein sequence ID" value="MEN2768822.1"/>
    <property type="molecule type" value="Genomic_DNA"/>
</dbReference>
<accession>A0ABU9XPP7</accession>
<feature type="transmembrane region" description="Helical" evidence="1">
    <location>
        <begin position="75"/>
        <end position="97"/>
    </location>
</feature>
<dbReference type="RefSeq" id="WP_345826315.1">
    <property type="nucleotide sequence ID" value="NZ_JBDIML010000007.1"/>
</dbReference>
<organism evidence="2 3">
    <name type="scientific">Ornithinibacillus xuwenensis</name>
    <dbReference type="NCBI Taxonomy" id="3144668"/>
    <lineage>
        <taxon>Bacteria</taxon>
        <taxon>Bacillati</taxon>
        <taxon>Bacillota</taxon>
        <taxon>Bacilli</taxon>
        <taxon>Bacillales</taxon>
        <taxon>Bacillaceae</taxon>
        <taxon>Ornithinibacillus</taxon>
    </lineage>
</organism>
<feature type="transmembrane region" description="Helical" evidence="1">
    <location>
        <begin position="249"/>
        <end position="271"/>
    </location>
</feature>
<feature type="transmembrane region" description="Helical" evidence="1">
    <location>
        <begin position="182"/>
        <end position="205"/>
    </location>
</feature>